<sequence length="109" mass="12641">MASQQLQMVYRSFFPLGGITTGLDFERKGSHEVWFTERGEIVTQCSQQNDIQIFNLFALRPREYRMLGADQETERVNIDVQTTRNTQGNDNRPECYLLSSHLLPVQESL</sequence>
<name>A0AAU9W6S0_9CNID</name>
<dbReference type="AlphaFoldDB" id="A0AAU9W6S0"/>
<reference evidence="1 2" key="1">
    <citation type="submission" date="2022-05" db="EMBL/GenBank/DDBJ databases">
        <authorList>
            <consortium name="Genoscope - CEA"/>
            <person name="William W."/>
        </authorList>
    </citation>
    <scope>NUCLEOTIDE SEQUENCE [LARGE SCALE GENOMIC DNA]</scope>
</reference>
<comment type="caution">
    <text evidence="1">The sequence shown here is derived from an EMBL/GenBank/DDBJ whole genome shotgun (WGS) entry which is preliminary data.</text>
</comment>
<dbReference type="EMBL" id="CALNXJ010000010">
    <property type="protein sequence ID" value="CAH3106231.1"/>
    <property type="molecule type" value="Genomic_DNA"/>
</dbReference>
<evidence type="ECO:0000313" key="1">
    <source>
        <dbReference type="EMBL" id="CAH3106231.1"/>
    </source>
</evidence>
<keyword evidence="2" id="KW-1185">Reference proteome</keyword>
<dbReference type="Proteomes" id="UP001159428">
    <property type="component" value="Unassembled WGS sequence"/>
</dbReference>
<evidence type="ECO:0000313" key="2">
    <source>
        <dbReference type="Proteomes" id="UP001159428"/>
    </source>
</evidence>
<gene>
    <name evidence="1" type="ORF">PMEA_00001386</name>
</gene>
<proteinExistence type="predicted"/>
<protein>
    <submittedName>
        <fullName evidence="1">Uncharacterized protein</fullName>
    </submittedName>
</protein>
<accession>A0AAU9W6S0</accession>
<organism evidence="1 2">
    <name type="scientific">Pocillopora meandrina</name>
    <dbReference type="NCBI Taxonomy" id="46732"/>
    <lineage>
        <taxon>Eukaryota</taxon>
        <taxon>Metazoa</taxon>
        <taxon>Cnidaria</taxon>
        <taxon>Anthozoa</taxon>
        <taxon>Hexacorallia</taxon>
        <taxon>Scleractinia</taxon>
        <taxon>Astrocoeniina</taxon>
        <taxon>Pocilloporidae</taxon>
        <taxon>Pocillopora</taxon>
    </lineage>
</organism>